<keyword evidence="4 6" id="KW-0862">Zinc</keyword>
<dbReference type="GO" id="GO:0016020">
    <property type="term" value="C:membrane"/>
    <property type="evidence" value="ECO:0007669"/>
    <property type="project" value="TreeGrafter"/>
</dbReference>
<comment type="cofactor">
    <cofactor evidence="6">
        <name>Zn(2+)</name>
        <dbReference type="ChEBI" id="CHEBI:29105"/>
    </cofactor>
    <text evidence="6">Binds 1 zinc ion per subunit.</text>
</comment>
<evidence type="ECO:0000313" key="10">
    <source>
        <dbReference type="EMBL" id="MDG9699394.1"/>
    </source>
</evidence>
<feature type="domain" description="Peptidase M48" evidence="8">
    <location>
        <begin position="164"/>
        <end position="382"/>
    </location>
</feature>
<accession>A0AAW6RLB6</accession>
<dbReference type="InterPro" id="IPR055518">
    <property type="entry name" value="DUF7092"/>
</dbReference>
<keyword evidence="2" id="KW-0479">Metal-binding</keyword>
<evidence type="ECO:0000313" key="11">
    <source>
        <dbReference type="Proteomes" id="UP001237156"/>
    </source>
</evidence>
<dbReference type="Proteomes" id="UP001237156">
    <property type="component" value="Unassembled WGS sequence"/>
</dbReference>
<protein>
    <submittedName>
        <fullName evidence="10">M48 family metallopeptidase</fullName>
    </submittedName>
</protein>
<dbReference type="GO" id="GO:0004222">
    <property type="term" value="F:metalloendopeptidase activity"/>
    <property type="evidence" value="ECO:0007669"/>
    <property type="project" value="InterPro"/>
</dbReference>
<dbReference type="GO" id="GO:0046872">
    <property type="term" value="F:metal ion binding"/>
    <property type="evidence" value="ECO:0007669"/>
    <property type="project" value="UniProtKB-KW"/>
</dbReference>
<reference evidence="10 11" key="1">
    <citation type="submission" date="2023-04" db="EMBL/GenBank/DDBJ databases">
        <title>Ottowia paracancer sp. nov., isolated from human stomach.</title>
        <authorList>
            <person name="Song Y."/>
        </authorList>
    </citation>
    <scope>NUCLEOTIDE SEQUENCE [LARGE SCALE GENOMIC DNA]</scope>
    <source>
        <strain evidence="10 11">10c7w1</strain>
    </source>
</reference>
<evidence type="ECO:0000256" key="3">
    <source>
        <dbReference type="ARBA" id="ARBA00022801"/>
    </source>
</evidence>
<dbReference type="InterPro" id="IPR051156">
    <property type="entry name" value="Mito/Outer_Membr_Metalloprot"/>
</dbReference>
<evidence type="ECO:0000256" key="5">
    <source>
        <dbReference type="ARBA" id="ARBA00023049"/>
    </source>
</evidence>
<evidence type="ECO:0000256" key="7">
    <source>
        <dbReference type="SAM" id="MobiDB-lite"/>
    </source>
</evidence>
<comment type="similarity">
    <text evidence="6">Belongs to the peptidase M48 family.</text>
</comment>
<keyword evidence="1 6" id="KW-0645">Protease</keyword>
<dbReference type="EMBL" id="JARVII010000011">
    <property type="protein sequence ID" value="MDG9699394.1"/>
    <property type="molecule type" value="Genomic_DNA"/>
</dbReference>
<comment type="caution">
    <text evidence="10">The sequence shown here is derived from an EMBL/GenBank/DDBJ whole genome shotgun (WGS) entry which is preliminary data.</text>
</comment>
<evidence type="ECO:0000256" key="6">
    <source>
        <dbReference type="RuleBase" id="RU003983"/>
    </source>
</evidence>
<dbReference type="PANTHER" id="PTHR22726:SF1">
    <property type="entry name" value="METALLOENDOPEPTIDASE OMA1, MITOCHONDRIAL"/>
    <property type="match status" value="1"/>
</dbReference>
<evidence type="ECO:0000259" key="8">
    <source>
        <dbReference type="Pfam" id="PF01435"/>
    </source>
</evidence>
<evidence type="ECO:0000256" key="1">
    <source>
        <dbReference type="ARBA" id="ARBA00022670"/>
    </source>
</evidence>
<feature type="domain" description="DUF7092" evidence="9">
    <location>
        <begin position="4"/>
        <end position="88"/>
    </location>
</feature>
<feature type="region of interest" description="Disordered" evidence="7">
    <location>
        <begin position="328"/>
        <end position="389"/>
    </location>
</feature>
<dbReference type="CDD" id="cd07332">
    <property type="entry name" value="M48C_Oma1_like"/>
    <property type="match status" value="1"/>
</dbReference>
<keyword evidence="5 6" id="KW-0482">Metalloprotease</keyword>
<gene>
    <name evidence="10" type="ORF">QB898_06620</name>
</gene>
<keyword evidence="3 6" id="KW-0378">Hydrolase</keyword>
<dbReference type="PANTHER" id="PTHR22726">
    <property type="entry name" value="METALLOENDOPEPTIDASE OMA1"/>
    <property type="match status" value="1"/>
</dbReference>
<dbReference type="Gene3D" id="3.30.2010.10">
    <property type="entry name" value="Metalloproteases ('zincins'), catalytic domain"/>
    <property type="match status" value="1"/>
</dbReference>
<dbReference type="AlphaFoldDB" id="A0AAW6RLB6"/>
<dbReference type="GO" id="GO:0051603">
    <property type="term" value="P:proteolysis involved in protein catabolic process"/>
    <property type="evidence" value="ECO:0007669"/>
    <property type="project" value="TreeGrafter"/>
</dbReference>
<sequence length="389" mass="42027">MTPLNVHWFDGRSTRARPAQALLQASPQGPVLWLRPEGGAPFAVPRKDVQWPERWSARRTPETLSIDLGPHGSLQVHDPAAWQAALAAAGGRPTLAEKMQTRWPALLGMLLLVGAGLWTFYHHGTPWAARHLARAVPLAWERQVTRQVLDQLDGGYLKPSKIPPARQAELQAQFARLAAAVQQDAALHHYSGYAPPLELRFRSGMPPNAFAMPGGAIVMTDAMVELAGSTPGAGDEALMGVLAHEIGHVQHRHGTRSVLEQSVIGLGLGFALGDLPTVTASATTLLAATSYSRSHEREADCYAQRLLHALHMPAAPLGTLLLAAEKWNDKPPAPAPSRKAGQAPKPENQPERRKPADSPAPGGDNWFSTHPDTHDRARRLQNGTACDMD</sequence>
<organism evidence="10 11">
    <name type="scientific">Ottowia cancrivicina</name>
    <dbReference type="NCBI Taxonomy" id="3040346"/>
    <lineage>
        <taxon>Bacteria</taxon>
        <taxon>Pseudomonadati</taxon>
        <taxon>Pseudomonadota</taxon>
        <taxon>Betaproteobacteria</taxon>
        <taxon>Burkholderiales</taxon>
        <taxon>Comamonadaceae</taxon>
        <taxon>Ottowia</taxon>
    </lineage>
</organism>
<dbReference type="InterPro" id="IPR001915">
    <property type="entry name" value="Peptidase_M48"/>
</dbReference>
<evidence type="ECO:0000259" key="9">
    <source>
        <dbReference type="Pfam" id="PF23368"/>
    </source>
</evidence>
<keyword evidence="11" id="KW-1185">Reference proteome</keyword>
<name>A0AAW6RLB6_9BURK</name>
<evidence type="ECO:0000256" key="4">
    <source>
        <dbReference type="ARBA" id="ARBA00022833"/>
    </source>
</evidence>
<dbReference type="RefSeq" id="WP_279524305.1">
    <property type="nucleotide sequence ID" value="NZ_JARVII010000011.1"/>
</dbReference>
<evidence type="ECO:0000256" key="2">
    <source>
        <dbReference type="ARBA" id="ARBA00022723"/>
    </source>
</evidence>
<dbReference type="Pfam" id="PF23368">
    <property type="entry name" value="DUF7092"/>
    <property type="match status" value="1"/>
</dbReference>
<proteinExistence type="inferred from homology"/>
<dbReference type="Pfam" id="PF01435">
    <property type="entry name" value="Peptidase_M48"/>
    <property type="match status" value="1"/>
</dbReference>